<dbReference type="InterPro" id="IPR029448">
    <property type="entry name" value="FANCD2"/>
</dbReference>
<name>A0A835N2L2_9ROSI</name>
<evidence type="ECO:0008006" key="9">
    <source>
        <dbReference type="Google" id="ProtNLM"/>
    </source>
</evidence>
<dbReference type="OrthoDB" id="27031at2759"/>
<keyword evidence="3" id="KW-0832">Ubl conjugation</keyword>
<comment type="similarity">
    <text evidence="5">Belongs to the Fanconi anemia protein FANCD2 family.</text>
</comment>
<dbReference type="Proteomes" id="UP000657918">
    <property type="component" value="Unassembled WGS sequence"/>
</dbReference>
<accession>A0A835N2L2</accession>
<dbReference type="GO" id="GO:0031573">
    <property type="term" value="P:mitotic intra-S DNA damage checkpoint signaling"/>
    <property type="evidence" value="ECO:0007669"/>
    <property type="project" value="TreeGrafter"/>
</dbReference>
<feature type="region of interest" description="Disordered" evidence="6">
    <location>
        <begin position="1"/>
        <end position="55"/>
    </location>
</feature>
<dbReference type="PANTHER" id="PTHR32086">
    <property type="entry name" value="FANCONI ANEMIA GROUP D2 PROTEIN"/>
    <property type="match status" value="1"/>
</dbReference>
<keyword evidence="8" id="KW-1185">Reference proteome</keyword>
<feature type="region of interest" description="Disordered" evidence="6">
    <location>
        <begin position="913"/>
        <end position="934"/>
    </location>
</feature>
<dbReference type="GO" id="GO:0005634">
    <property type="term" value="C:nucleus"/>
    <property type="evidence" value="ECO:0007669"/>
    <property type="project" value="UniProtKB-SubCell"/>
</dbReference>
<evidence type="ECO:0000256" key="6">
    <source>
        <dbReference type="SAM" id="MobiDB-lite"/>
    </source>
</evidence>
<dbReference type="EMBL" id="JADGMS010000006">
    <property type="protein sequence ID" value="KAF9679448.1"/>
    <property type="molecule type" value="Genomic_DNA"/>
</dbReference>
<dbReference type="Pfam" id="PF14631">
    <property type="entry name" value="FancD2"/>
    <property type="match status" value="2"/>
</dbReference>
<feature type="region of interest" description="Disordered" evidence="6">
    <location>
        <begin position="861"/>
        <end position="899"/>
    </location>
</feature>
<comment type="subcellular location">
    <subcellularLocation>
        <location evidence="1">Nucleus</location>
    </subcellularLocation>
</comment>
<dbReference type="GO" id="GO:0007129">
    <property type="term" value="P:homologous chromosome pairing at meiosis"/>
    <property type="evidence" value="ECO:0007669"/>
    <property type="project" value="TreeGrafter"/>
</dbReference>
<gene>
    <name evidence="7" type="ORF">SADUNF_Sadunf06G0016100</name>
</gene>
<evidence type="ECO:0000313" key="7">
    <source>
        <dbReference type="EMBL" id="KAF9679448.1"/>
    </source>
</evidence>
<feature type="compositionally biased region" description="Basic and acidic residues" evidence="6">
    <location>
        <begin position="861"/>
        <end position="873"/>
    </location>
</feature>
<reference evidence="7 8" key="1">
    <citation type="submission" date="2020-10" db="EMBL/GenBank/DDBJ databases">
        <title>Plant Genome Project.</title>
        <authorList>
            <person name="Zhang R.-G."/>
        </authorList>
    </citation>
    <scope>NUCLEOTIDE SEQUENCE [LARGE SCALE GENOMIC DNA]</scope>
    <source>
        <strain evidence="7">FAFU-HL-1</strain>
        <tissue evidence="7">Leaf</tissue>
    </source>
</reference>
<feature type="compositionally biased region" description="Polar residues" evidence="6">
    <location>
        <begin position="32"/>
        <end position="43"/>
    </location>
</feature>
<dbReference type="GO" id="GO:0070182">
    <property type="term" value="F:DNA polymerase binding"/>
    <property type="evidence" value="ECO:0007669"/>
    <property type="project" value="TreeGrafter"/>
</dbReference>
<dbReference type="GO" id="GO:0000793">
    <property type="term" value="C:condensed chromosome"/>
    <property type="evidence" value="ECO:0007669"/>
    <property type="project" value="TreeGrafter"/>
</dbReference>
<evidence type="ECO:0000256" key="5">
    <source>
        <dbReference type="ARBA" id="ARBA00093456"/>
    </source>
</evidence>
<dbReference type="PANTHER" id="PTHR32086:SF0">
    <property type="entry name" value="FANCONI ANEMIA GROUP D2 PROTEIN"/>
    <property type="match status" value="1"/>
</dbReference>
<evidence type="ECO:0000256" key="4">
    <source>
        <dbReference type="ARBA" id="ARBA00023242"/>
    </source>
</evidence>
<dbReference type="GO" id="GO:0036297">
    <property type="term" value="P:interstrand cross-link repair"/>
    <property type="evidence" value="ECO:0007669"/>
    <property type="project" value="TreeGrafter"/>
</dbReference>
<keyword evidence="2" id="KW-1017">Isopeptide bond</keyword>
<evidence type="ECO:0000313" key="8">
    <source>
        <dbReference type="Proteomes" id="UP000657918"/>
    </source>
</evidence>
<dbReference type="GO" id="GO:1990918">
    <property type="term" value="P:double-strand break repair involved in meiotic recombination"/>
    <property type="evidence" value="ECO:0007669"/>
    <property type="project" value="TreeGrafter"/>
</dbReference>
<evidence type="ECO:0000256" key="2">
    <source>
        <dbReference type="ARBA" id="ARBA00022499"/>
    </source>
</evidence>
<evidence type="ECO:0000256" key="1">
    <source>
        <dbReference type="ARBA" id="ARBA00004123"/>
    </source>
</evidence>
<keyword evidence="4" id="KW-0539">Nucleus</keyword>
<sequence>MVFLHQQNPSRKRPSSFIPPFPQPKIPKSFITTTKQPPQSQNEAVKDNQASSSSSPVDKMVSILADAGCTLINPSGPPCLPSDHHKFRNHLNRLFSSSDTSPALRSDFLSGFFTYINPQQNFRRVLAFLKRDGFGAKRSESLVRQLLLVPAIQLDLQIMLLEKLPEYFDPNPGDSRTTLSLEDDVARLIIDQFRWLDFVVDPNTFTDKLLQVVSICPLHLKKEIIGSLPEIIGDQSSNNAVVDSLDQMLQEDSEIIVPVLDAFSNLNLDEMLQEQVISTALSCIRTIDGENMPNLLSFLLLSATPQNVRRIISQIRQQLKFVGMANSSRASQQRKLKGKSLMDNSEASILDALRSSLLFKNMLCQEFLKELSGVEKPQDHKVIDIWLLILIYMNGKSMQKSVEKIFKKKIVESCIREDMIDQCICGNKELVQDYFPWFLSLSEHLLACKEQKARDFGIHIYTSLFGEFGDTYFRQEVLGALVTHVGSGVSFEVNSSLNTMALLASKYPQELIPLSAHINGILDYLEGFGMEHLHKVYEVFSKLALVARSSTYCFGSSIADELLMIIRKQVSHPDIKYKKMGLIGTLKVVSCLGDINNASGASPSQKSNCEEALELLRTSLDSCKQLCLPLVLFYDELTTILLHKKLQPEIVEWVGKHAGEFESKFLSDLQGGQLPGTDSYCGLEGELWMNLDGDISPICLNILSLSSSSLQSTSSLQVLPANLLLLSAVERLTNQGSLSGIDALLGCPLYLPSSKYFSEAGWQSLKANQKQIVCLSLYYAANWIRELLNAFCTQVTGRFECTSQATKMDIIAKLLKRLRNLVFLENLLNNCIKYHPLSLPELHLQTDNSETSLLNKANNRVHLEKNGEHKKTQDNNSPKKRKHRKTKESSSDPNGKLRQPTIFDALRKAGAVTSQDVSNEDSNGQSSMGQTFIPTDPDSCNSTGLISLEVSAVTKALEAQRFKFRHLNVQCYSLLIFSNNQKTCCPDPEVELPLYLYLLRDLHYKLDYFMPPGKQFLARCLSAPAGFTRMTLEEFLSNVRPLYPNLRRHFDNAILVLKEGDGTCEDHWNVHSASAGNPEVANIVFSKSAVSTLVFKEVLNSFSKMLYLLDVQMHKSVLSYLLEAFQPREISENVFSGLQHSPSPGTIEYLYLGASSFIEDALDMACSFSFMLASEALLTLESVVTSVQTVLDKSETNGKVIHSPSIHRILPNLSSRLGASAQKLLSHNWDSENLENGWKNKGEIIQKILQIYLENSESKSDLLDKLACSILPVDKTLTSLKHGWNVQHCNAPDNMILLLSRLSVNGIHFLARVLHEGNIAILNKLVKEIALFMKPKAAVQIESVEKHLINIQKSVNVVVSLVNLCRTHDKVTVRAMSVKYGGKFVDSFLKVFDFLQAHFQTHNELIIQLVTELQRATRTIQTLCSEAKGSKQTAITSKIPATKRSMERFLFRVKALLHSTSSGCTFWMAKRLSSNLRMPHPNCSVGRGVMFEWAGLSCNLKHKDLTGQVVSSQAYADDQNNNVDEDLAEAVEEDQPDSVASDDRETE</sequence>
<organism evidence="7 8">
    <name type="scientific">Salix dunnii</name>
    <dbReference type="NCBI Taxonomy" id="1413687"/>
    <lineage>
        <taxon>Eukaryota</taxon>
        <taxon>Viridiplantae</taxon>
        <taxon>Streptophyta</taxon>
        <taxon>Embryophyta</taxon>
        <taxon>Tracheophyta</taxon>
        <taxon>Spermatophyta</taxon>
        <taxon>Magnoliopsida</taxon>
        <taxon>eudicotyledons</taxon>
        <taxon>Gunneridae</taxon>
        <taxon>Pentapetalae</taxon>
        <taxon>rosids</taxon>
        <taxon>fabids</taxon>
        <taxon>Malpighiales</taxon>
        <taxon>Salicaceae</taxon>
        <taxon>Saliceae</taxon>
        <taxon>Salix</taxon>
    </lineage>
</organism>
<protein>
    <recommendedName>
        <fullName evidence="9">Fanconi anemia group D2 protein</fullName>
    </recommendedName>
</protein>
<proteinExistence type="inferred from homology"/>
<comment type="caution">
    <text evidence="7">The sequence shown here is derived from an EMBL/GenBank/DDBJ whole genome shotgun (WGS) entry which is preliminary data.</text>
</comment>
<evidence type="ECO:0000256" key="3">
    <source>
        <dbReference type="ARBA" id="ARBA00022843"/>
    </source>
</evidence>